<evidence type="ECO:0000256" key="9">
    <source>
        <dbReference type="ARBA" id="ARBA00022741"/>
    </source>
</evidence>
<evidence type="ECO:0000256" key="2">
    <source>
        <dbReference type="ARBA" id="ARBA00004429"/>
    </source>
</evidence>
<evidence type="ECO:0000256" key="7">
    <source>
        <dbReference type="ARBA" id="ARBA00022679"/>
    </source>
</evidence>
<evidence type="ECO:0000256" key="1">
    <source>
        <dbReference type="ARBA" id="ARBA00000085"/>
    </source>
</evidence>
<dbReference type="InterPro" id="IPR003594">
    <property type="entry name" value="HATPase_dom"/>
</dbReference>
<dbReference type="CDD" id="cd06225">
    <property type="entry name" value="HAMP"/>
    <property type="match status" value="1"/>
</dbReference>
<evidence type="ECO:0000256" key="15">
    <source>
        <dbReference type="SAM" id="Phobius"/>
    </source>
</evidence>
<comment type="subcellular location">
    <subcellularLocation>
        <location evidence="2">Cell inner membrane</location>
        <topology evidence="2">Multi-pass membrane protein</topology>
    </subcellularLocation>
</comment>
<protein>
    <recommendedName>
        <fullName evidence="3">histidine kinase</fullName>
        <ecNumber evidence="3">2.7.13.3</ecNumber>
    </recommendedName>
</protein>
<keyword evidence="13" id="KW-0902">Two-component regulatory system</keyword>
<dbReference type="Gene3D" id="3.30.565.10">
    <property type="entry name" value="Histidine kinase-like ATPase, C-terminal domain"/>
    <property type="match status" value="1"/>
</dbReference>
<keyword evidence="8 15" id="KW-0812">Transmembrane</keyword>
<dbReference type="InterPro" id="IPR036890">
    <property type="entry name" value="HATPase_C_sf"/>
</dbReference>
<dbReference type="Pfam" id="PF00672">
    <property type="entry name" value="HAMP"/>
    <property type="match status" value="1"/>
</dbReference>
<dbReference type="Pfam" id="PF02518">
    <property type="entry name" value="HATPase_c"/>
    <property type="match status" value="1"/>
</dbReference>
<keyword evidence="4" id="KW-1003">Cell membrane</keyword>
<dbReference type="InterPro" id="IPR036097">
    <property type="entry name" value="HisK_dim/P_sf"/>
</dbReference>
<evidence type="ECO:0000256" key="12">
    <source>
        <dbReference type="ARBA" id="ARBA00022989"/>
    </source>
</evidence>
<dbReference type="GO" id="GO:0005524">
    <property type="term" value="F:ATP binding"/>
    <property type="evidence" value="ECO:0007669"/>
    <property type="project" value="UniProtKB-KW"/>
</dbReference>
<sequence>MLPMARRSADDLAGLMVLSAQTWAELPPATRPAFETELRLRQSLLIRPEVDGASVDEWHPPFFYLLEAALAGRVGLDRHLIRATDDAGLDWYWARVPAGGGTLAVGLSSARINSRPLAVLLIGLAAGLAVAVGLALLLARRVVAPLARLEQASTQLGQGVAPDLLPETGPREIVALSRRFNTMAVQVRDLLSARTTLLAGVSHDLRTPLARMRLALEMLRTQPSPTLLDRLERDMELMNQLIGNVLDLARGLEHEPATPVDMAALLHELAAEHATAASPVQVRCEACVRPVPAIALRRALGNLLQNALRYAPSGPVELVCEQDGAHCRVGVLDRGPGIPADQVEAMFQPFQRLEPSRSPKTGGSGLGLAIVRELAQANGWRVSLGERAGGGMEAWVVL</sequence>
<evidence type="ECO:0000256" key="11">
    <source>
        <dbReference type="ARBA" id="ARBA00022840"/>
    </source>
</evidence>
<keyword evidence="19" id="KW-1185">Reference proteome</keyword>
<evidence type="ECO:0000259" key="17">
    <source>
        <dbReference type="PROSITE" id="PS50885"/>
    </source>
</evidence>
<dbReference type="PRINTS" id="PR00344">
    <property type="entry name" value="BCTRLSENSOR"/>
</dbReference>
<feature type="transmembrane region" description="Helical" evidence="15">
    <location>
        <begin position="117"/>
        <end position="139"/>
    </location>
</feature>
<keyword evidence="11" id="KW-0067">ATP-binding</keyword>
<dbReference type="Pfam" id="PF00512">
    <property type="entry name" value="HisKA"/>
    <property type="match status" value="1"/>
</dbReference>
<dbReference type="SMART" id="SM00304">
    <property type="entry name" value="HAMP"/>
    <property type="match status" value="1"/>
</dbReference>
<evidence type="ECO:0000256" key="14">
    <source>
        <dbReference type="ARBA" id="ARBA00023136"/>
    </source>
</evidence>
<feature type="domain" description="Histidine kinase" evidence="16">
    <location>
        <begin position="200"/>
        <end position="398"/>
    </location>
</feature>
<dbReference type="SUPFAM" id="SSF47384">
    <property type="entry name" value="Homodimeric domain of signal transducing histidine kinase"/>
    <property type="match status" value="1"/>
</dbReference>
<proteinExistence type="predicted"/>
<dbReference type="SUPFAM" id="SSF55874">
    <property type="entry name" value="ATPase domain of HSP90 chaperone/DNA topoisomerase II/histidine kinase"/>
    <property type="match status" value="1"/>
</dbReference>
<evidence type="ECO:0000256" key="6">
    <source>
        <dbReference type="ARBA" id="ARBA00022553"/>
    </source>
</evidence>
<dbReference type="GO" id="GO:0005886">
    <property type="term" value="C:plasma membrane"/>
    <property type="evidence" value="ECO:0007669"/>
    <property type="project" value="UniProtKB-SubCell"/>
</dbReference>
<dbReference type="InterPro" id="IPR050980">
    <property type="entry name" value="2C_sensor_his_kinase"/>
</dbReference>
<dbReference type="AlphaFoldDB" id="A0A7Y8KVX8"/>
<reference evidence="18 19" key="1">
    <citation type="submission" date="2019-09" db="EMBL/GenBank/DDBJ databases">
        <title>Hydrogenophaga aromatica sp. nov., isolated from a para-xylene-degrading enrichment culture.</title>
        <authorList>
            <person name="Tancsics A."/>
            <person name="Banerjee S."/>
        </authorList>
    </citation>
    <scope>NUCLEOTIDE SEQUENCE [LARGE SCALE GENOMIC DNA]</scope>
    <source>
        <strain evidence="18 19">D2P1</strain>
    </source>
</reference>
<comment type="caution">
    <text evidence="18">The sequence shown here is derived from an EMBL/GenBank/DDBJ whole genome shotgun (WGS) entry which is preliminary data.</text>
</comment>
<dbReference type="SMART" id="SM00388">
    <property type="entry name" value="HisKA"/>
    <property type="match status" value="1"/>
</dbReference>
<dbReference type="CDD" id="cd00082">
    <property type="entry name" value="HisKA"/>
    <property type="match status" value="1"/>
</dbReference>
<dbReference type="EC" id="2.7.13.3" evidence="3"/>
<gene>
    <name evidence="18" type="ORF">F3K02_00015</name>
</gene>
<name>A0A7Y8KVX8_9BURK</name>
<dbReference type="Gene3D" id="6.10.340.10">
    <property type="match status" value="1"/>
</dbReference>
<evidence type="ECO:0000256" key="4">
    <source>
        <dbReference type="ARBA" id="ARBA00022475"/>
    </source>
</evidence>
<keyword evidence="14 15" id="KW-0472">Membrane</keyword>
<dbReference type="InterPro" id="IPR004358">
    <property type="entry name" value="Sig_transdc_His_kin-like_C"/>
</dbReference>
<keyword evidence="6" id="KW-0597">Phosphoprotein</keyword>
<evidence type="ECO:0000256" key="3">
    <source>
        <dbReference type="ARBA" id="ARBA00012438"/>
    </source>
</evidence>
<keyword evidence="7" id="KW-0808">Transferase</keyword>
<keyword evidence="12 15" id="KW-1133">Transmembrane helix</keyword>
<dbReference type="Gene3D" id="1.10.287.130">
    <property type="match status" value="1"/>
</dbReference>
<evidence type="ECO:0000313" key="18">
    <source>
        <dbReference type="EMBL" id="NWF43651.1"/>
    </source>
</evidence>
<dbReference type="Proteomes" id="UP000545507">
    <property type="component" value="Unassembled WGS sequence"/>
</dbReference>
<dbReference type="PROSITE" id="PS50109">
    <property type="entry name" value="HIS_KIN"/>
    <property type="match status" value="1"/>
</dbReference>
<dbReference type="PANTHER" id="PTHR44936:SF5">
    <property type="entry name" value="SENSOR HISTIDINE KINASE ENVZ"/>
    <property type="match status" value="1"/>
</dbReference>
<organism evidence="18 19">
    <name type="scientific">Hydrogenophaga aromaticivorans</name>
    <dbReference type="NCBI Taxonomy" id="2610898"/>
    <lineage>
        <taxon>Bacteria</taxon>
        <taxon>Pseudomonadati</taxon>
        <taxon>Pseudomonadota</taxon>
        <taxon>Betaproteobacteria</taxon>
        <taxon>Burkholderiales</taxon>
        <taxon>Comamonadaceae</taxon>
        <taxon>Hydrogenophaga</taxon>
    </lineage>
</organism>
<keyword evidence="9" id="KW-0547">Nucleotide-binding</keyword>
<evidence type="ECO:0000256" key="8">
    <source>
        <dbReference type="ARBA" id="ARBA00022692"/>
    </source>
</evidence>
<feature type="domain" description="HAMP" evidence="17">
    <location>
        <begin position="140"/>
        <end position="192"/>
    </location>
</feature>
<evidence type="ECO:0000313" key="19">
    <source>
        <dbReference type="Proteomes" id="UP000545507"/>
    </source>
</evidence>
<keyword evidence="5" id="KW-0997">Cell inner membrane</keyword>
<accession>A0A7Y8KVX8</accession>
<evidence type="ECO:0000259" key="16">
    <source>
        <dbReference type="PROSITE" id="PS50109"/>
    </source>
</evidence>
<evidence type="ECO:0000256" key="10">
    <source>
        <dbReference type="ARBA" id="ARBA00022777"/>
    </source>
</evidence>
<dbReference type="InterPro" id="IPR003661">
    <property type="entry name" value="HisK_dim/P_dom"/>
</dbReference>
<dbReference type="SMART" id="SM00387">
    <property type="entry name" value="HATPase_c"/>
    <property type="match status" value="1"/>
</dbReference>
<dbReference type="InterPro" id="IPR003660">
    <property type="entry name" value="HAMP_dom"/>
</dbReference>
<evidence type="ECO:0000256" key="5">
    <source>
        <dbReference type="ARBA" id="ARBA00022519"/>
    </source>
</evidence>
<dbReference type="InterPro" id="IPR005467">
    <property type="entry name" value="His_kinase_dom"/>
</dbReference>
<dbReference type="EMBL" id="VYGV01000001">
    <property type="protein sequence ID" value="NWF43651.1"/>
    <property type="molecule type" value="Genomic_DNA"/>
</dbReference>
<dbReference type="PROSITE" id="PS50885">
    <property type="entry name" value="HAMP"/>
    <property type="match status" value="1"/>
</dbReference>
<dbReference type="PANTHER" id="PTHR44936">
    <property type="entry name" value="SENSOR PROTEIN CREC"/>
    <property type="match status" value="1"/>
</dbReference>
<keyword evidence="10" id="KW-0418">Kinase</keyword>
<evidence type="ECO:0000256" key="13">
    <source>
        <dbReference type="ARBA" id="ARBA00023012"/>
    </source>
</evidence>
<comment type="catalytic activity">
    <reaction evidence="1">
        <text>ATP + protein L-histidine = ADP + protein N-phospho-L-histidine.</text>
        <dbReference type="EC" id="2.7.13.3"/>
    </reaction>
</comment>
<dbReference type="GO" id="GO:0000155">
    <property type="term" value="F:phosphorelay sensor kinase activity"/>
    <property type="evidence" value="ECO:0007669"/>
    <property type="project" value="InterPro"/>
</dbReference>